<dbReference type="PANTHER" id="PTHR33985">
    <property type="entry name" value="OS02G0491300 PROTEIN-RELATED"/>
    <property type="match status" value="1"/>
</dbReference>
<proteinExistence type="predicted"/>
<feature type="transmembrane region" description="Helical" evidence="1">
    <location>
        <begin position="172"/>
        <end position="192"/>
    </location>
</feature>
<gene>
    <name evidence="3" type="ORF">TAV2_LOCUS25742</name>
</gene>
<keyword evidence="1" id="KW-0472">Membrane</keyword>
<keyword evidence="4" id="KW-1185">Reference proteome</keyword>
<dbReference type="EMBL" id="OU466863">
    <property type="protein sequence ID" value="CAH2077495.1"/>
    <property type="molecule type" value="Genomic_DNA"/>
</dbReference>
<evidence type="ECO:0000313" key="4">
    <source>
        <dbReference type="Proteomes" id="UP000836841"/>
    </source>
</evidence>
<keyword evidence="2" id="KW-0732">Signal</keyword>
<evidence type="ECO:0008006" key="5">
    <source>
        <dbReference type="Google" id="ProtNLM"/>
    </source>
</evidence>
<dbReference type="AlphaFoldDB" id="A0AAU9T2V1"/>
<protein>
    <recommendedName>
        <fullName evidence="5">FAS1 domain-containing protein</fullName>
    </recommendedName>
</protein>
<keyword evidence="1" id="KW-0812">Transmembrane</keyword>
<dbReference type="Proteomes" id="UP000836841">
    <property type="component" value="Chromosome 7"/>
</dbReference>
<accession>A0AAU9T2V1</accession>
<organism evidence="3 4">
    <name type="scientific">Thlaspi arvense</name>
    <name type="common">Field penny-cress</name>
    <dbReference type="NCBI Taxonomy" id="13288"/>
    <lineage>
        <taxon>Eukaryota</taxon>
        <taxon>Viridiplantae</taxon>
        <taxon>Streptophyta</taxon>
        <taxon>Embryophyta</taxon>
        <taxon>Tracheophyta</taxon>
        <taxon>Spermatophyta</taxon>
        <taxon>Magnoliopsida</taxon>
        <taxon>eudicotyledons</taxon>
        <taxon>Gunneridae</taxon>
        <taxon>Pentapetalae</taxon>
        <taxon>rosids</taxon>
        <taxon>malvids</taxon>
        <taxon>Brassicales</taxon>
        <taxon>Brassicaceae</taxon>
        <taxon>Thlaspideae</taxon>
        <taxon>Thlaspi</taxon>
    </lineage>
</organism>
<reference evidence="3 4" key="1">
    <citation type="submission" date="2022-03" db="EMBL/GenBank/DDBJ databases">
        <authorList>
            <person name="Nunn A."/>
            <person name="Chopra R."/>
            <person name="Nunn A."/>
            <person name="Contreras Garrido A."/>
        </authorList>
    </citation>
    <scope>NUCLEOTIDE SEQUENCE [LARGE SCALE GENOMIC DNA]</scope>
</reference>
<evidence type="ECO:0000256" key="2">
    <source>
        <dbReference type="SAM" id="SignalP"/>
    </source>
</evidence>
<name>A0AAU9T2V1_THLAR</name>
<sequence length="195" mass="21132">MGFGITSSSSVIGLLLLSTITLALAVDVSSRSAEDTAQEIISSLAHAKYQEWSAAFISTNDKIRGGVLPATLFVPAAATDEYNGDRRVAAYRVVPEKMVFSDLLAKTNQSRIRTLLGGFSILLYNTSKGGLTLDGVSITEPDMYVDSFKAIHRIAHPLHFTTPEDPKVKSEVPVLAFVLVTVVVCTISWICITRR</sequence>
<feature type="chain" id="PRO_5043325516" description="FAS1 domain-containing protein" evidence="2">
    <location>
        <begin position="26"/>
        <end position="195"/>
    </location>
</feature>
<evidence type="ECO:0000313" key="3">
    <source>
        <dbReference type="EMBL" id="CAH2077495.1"/>
    </source>
</evidence>
<keyword evidence="1" id="KW-1133">Transmembrane helix</keyword>
<evidence type="ECO:0000256" key="1">
    <source>
        <dbReference type="SAM" id="Phobius"/>
    </source>
</evidence>
<dbReference type="PANTHER" id="PTHR33985:SF5">
    <property type="entry name" value="FASCICLIN-LIKE ARABINOGALACTAN FAMILY PROTEIN"/>
    <property type="match status" value="1"/>
</dbReference>
<dbReference type="InterPro" id="IPR052806">
    <property type="entry name" value="Fasciclin-like_AGP"/>
</dbReference>
<feature type="signal peptide" evidence="2">
    <location>
        <begin position="1"/>
        <end position="25"/>
    </location>
</feature>